<gene>
    <name evidence="1" type="ORF">V6N12_057383</name>
</gene>
<dbReference type="EMBL" id="JBBPBM010000031">
    <property type="protein sequence ID" value="KAK8534739.1"/>
    <property type="molecule type" value="Genomic_DNA"/>
</dbReference>
<proteinExistence type="predicted"/>
<evidence type="ECO:0000313" key="2">
    <source>
        <dbReference type="Proteomes" id="UP001472677"/>
    </source>
</evidence>
<accession>A0ABR2DEJ8</accession>
<reference evidence="1 2" key="1">
    <citation type="journal article" date="2024" name="G3 (Bethesda)">
        <title>Genome assembly of Hibiscus sabdariffa L. provides insights into metabolisms of medicinal natural products.</title>
        <authorList>
            <person name="Kim T."/>
        </authorList>
    </citation>
    <scope>NUCLEOTIDE SEQUENCE [LARGE SCALE GENOMIC DNA]</scope>
    <source>
        <strain evidence="1">TK-2024</strain>
        <tissue evidence="1">Old leaves</tissue>
    </source>
</reference>
<sequence>MSNPVDVVAGDESGSSSLRSTKAFTNKKCPGVVASFYGVDSSNGYTGTTAATSCPQCLHTTTVNNLGAGDMVVSSDSSGLSNARFKSASLDVFPQSVSSPQRVLAVDTTYQAPMVPGSLNLPIETVGDGEALSTVEAEGNEAVAQTSFNATTPSELPVENDIVGTVSCPYDADVSLSDTNVLGTTDSFGGCSSRSLHADGVVLPTDEFVTAQATNTHLMMTRKGGGRSRGNVEHSRSLKSGGYLAVGLV</sequence>
<dbReference type="Proteomes" id="UP001472677">
    <property type="component" value="Unassembled WGS sequence"/>
</dbReference>
<name>A0ABR2DEJ8_9ROSI</name>
<evidence type="ECO:0000313" key="1">
    <source>
        <dbReference type="EMBL" id="KAK8534739.1"/>
    </source>
</evidence>
<keyword evidence="2" id="KW-1185">Reference proteome</keyword>
<protein>
    <submittedName>
        <fullName evidence="1">Uncharacterized protein</fullName>
    </submittedName>
</protein>
<comment type="caution">
    <text evidence="1">The sequence shown here is derived from an EMBL/GenBank/DDBJ whole genome shotgun (WGS) entry which is preliminary data.</text>
</comment>
<organism evidence="1 2">
    <name type="scientific">Hibiscus sabdariffa</name>
    <name type="common">roselle</name>
    <dbReference type="NCBI Taxonomy" id="183260"/>
    <lineage>
        <taxon>Eukaryota</taxon>
        <taxon>Viridiplantae</taxon>
        <taxon>Streptophyta</taxon>
        <taxon>Embryophyta</taxon>
        <taxon>Tracheophyta</taxon>
        <taxon>Spermatophyta</taxon>
        <taxon>Magnoliopsida</taxon>
        <taxon>eudicotyledons</taxon>
        <taxon>Gunneridae</taxon>
        <taxon>Pentapetalae</taxon>
        <taxon>rosids</taxon>
        <taxon>malvids</taxon>
        <taxon>Malvales</taxon>
        <taxon>Malvaceae</taxon>
        <taxon>Malvoideae</taxon>
        <taxon>Hibiscus</taxon>
    </lineage>
</organism>